<protein>
    <submittedName>
        <fullName evidence="1">Uncharacterized protein</fullName>
    </submittedName>
</protein>
<name>A0AAD7IEP0_9AGAR</name>
<evidence type="ECO:0000313" key="2">
    <source>
        <dbReference type="Proteomes" id="UP001215280"/>
    </source>
</evidence>
<organism evidence="1 2">
    <name type="scientific">Mycena maculata</name>
    <dbReference type="NCBI Taxonomy" id="230809"/>
    <lineage>
        <taxon>Eukaryota</taxon>
        <taxon>Fungi</taxon>
        <taxon>Dikarya</taxon>
        <taxon>Basidiomycota</taxon>
        <taxon>Agaricomycotina</taxon>
        <taxon>Agaricomycetes</taxon>
        <taxon>Agaricomycetidae</taxon>
        <taxon>Agaricales</taxon>
        <taxon>Marasmiineae</taxon>
        <taxon>Mycenaceae</taxon>
        <taxon>Mycena</taxon>
    </lineage>
</organism>
<proteinExistence type="predicted"/>
<accession>A0AAD7IEP0</accession>
<sequence>PLPCPANAAEWFIHSRDSMMKVNLGVHFNAMLAAWTRLETACGFENQKVTLPSKGRPEQVGRWITAARGRRNQPDPVVHDTEKYGIQWWRWWDSLQPEWRTKEPDRKTWVVGGEYGADWDSLAYWGVNGLLSVVASLYFWGCAVAGEEEETVEEWECAINNVAWMME</sequence>
<feature type="non-terminal residue" evidence="1">
    <location>
        <position position="167"/>
    </location>
</feature>
<comment type="caution">
    <text evidence="1">The sequence shown here is derived from an EMBL/GenBank/DDBJ whole genome shotgun (WGS) entry which is preliminary data.</text>
</comment>
<feature type="non-terminal residue" evidence="1">
    <location>
        <position position="1"/>
    </location>
</feature>
<gene>
    <name evidence="1" type="ORF">DFH07DRAFT_705624</name>
</gene>
<reference evidence="1" key="1">
    <citation type="submission" date="2023-03" db="EMBL/GenBank/DDBJ databases">
        <title>Massive genome expansion in bonnet fungi (Mycena s.s.) driven by repeated elements and novel gene families across ecological guilds.</title>
        <authorList>
            <consortium name="Lawrence Berkeley National Laboratory"/>
            <person name="Harder C.B."/>
            <person name="Miyauchi S."/>
            <person name="Viragh M."/>
            <person name="Kuo A."/>
            <person name="Thoen E."/>
            <person name="Andreopoulos B."/>
            <person name="Lu D."/>
            <person name="Skrede I."/>
            <person name="Drula E."/>
            <person name="Henrissat B."/>
            <person name="Morin E."/>
            <person name="Kohler A."/>
            <person name="Barry K."/>
            <person name="LaButti K."/>
            <person name="Morin E."/>
            <person name="Salamov A."/>
            <person name="Lipzen A."/>
            <person name="Mereny Z."/>
            <person name="Hegedus B."/>
            <person name="Baldrian P."/>
            <person name="Stursova M."/>
            <person name="Weitz H."/>
            <person name="Taylor A."/>
            <person name="Grigoriev I.V."/>
            <person name="Nagy L.G."/>
            <person name="Martin F."/>
            <person name="Kauserud H."/>
        </authorList>
    </citation>
    <scope>NUCLEOTIDE SEQUENCE</scope>
    <source>
        <strain evidence="1">CBHHK188m</strain>
    </source>
</reference>
<dbReference type="Proteomes" id="UP001215280">
    <property type="component" value="Unassembled WGS sequence"/>
</dbReference>
<dbReference type="EMBL" id="JARJLG010000123">
    <property type="protein sequence ID" value="KAJ7741396.1"/>
    <property type="molecule type" value="Genomic_DNA"/>
</dbReference>
<dbReference type="AlphaFoldDB" id="A0AAD7IEP0"/>
<keyword evidence="2" id="KW-1185">Reference proteome</keyword>
<evidence type="ECO:0000313" key="1">
    <source>
        <dbReference type="EMBL" id="KAJ7741396.1"/>
    </source>
</evidence>